<dbReference type="PANTHER" id="PTHR43289:SF6">
    <property type="entry name" value="SERINE_THREONINE-PROTEIN KINASE NEKL-3"/>
    <property type="match status" value="1"/>
</dbReference>
<proteinExistence type="predicted"/>
<evidence type="ECO:0000256" key="6">
    <source>
        <dbReference type="ARBA" id="ARBA00022840"/>
    </source>
</evidence>
<evidence type="ECO:0000256" key="5">
    <source>
        <dbReference type="ARBA" id="ARBA00022777"/>
    </source>
</evidence>
<gene>
    <name evidence="10" type="ORF">FHU37_000423</name>
</gene>
<dbReference type="Proteomes" id="UP000567795">
    <property type="component" value="Unassembled WGS sequence"/>
</dbReference>
<dbReference type="GO" id="GO:0004674">
    <property type="term" value="F:protein serine/threonine kinase activity"/>
    <property type="evidence" value="ECO:0007669"/>
    <property type="project" value="UniProtKB-KW"/>
</dbReference>
<feature type="region of interest" description="Disordered" evidence="8">
    <location>
        <begin position="1"/>
        <end position="32"/>
    </location>
</feature>
<sequence>MATEGASRRGPSQRSPQPAPERAPQDTERRLRGRYRLIRPLGRGGMGTVWLAEDGLLHRRVAVKELRVHPATPADDLDEVRARLLREARAAASLDHRNVVTVHDVVEEDGRPWIVMEHIRGRSLQEVLDHDGPLPPGHAARIGAQILAGLRRAHEAGVLHRDVKPANVLIDESGRAVLTDFGIASVRGDAALTAPGTLLGSLAYMAPERVPGSPVAAGDGPECDLWGLGATLYACVEGTAPFPDDDPVAALQGLVSGPLPRPEHGGALTTLITRLMCRDPAERIDAEGTRLALEAVMDAEAHAGPDTEASTSTARPPRPVATPWPGERRRARRPLRAPWRRQRPSPAPPRGGRWAAPAGVAVLGALLLVAAGLTVTRFGLPGQATTAPASPSPSPTPTPTASKPPVAVTWEGVGTEQSCDPWFYAGTPEEFERELAAVGMENGWYDDDALTETGATRVHNIYSVVVEGPPGRSVVLTGARVTVVERAPAPDGIWVTRGGCGGAVVPRVFDVDLDAPRPAAVAADQDFPLTVDATDPEVLELYARTTDCECSWTVELDWVADGVRGTSAVGTPEDPLRALPDSFEDSYYITPDGLLPFSGV</sequence>
<name>A0A852ZQD1_9ACTN</name>
<comment type="caution">
    <text evidence="10">The sequence shown here is derived from an EMBL/GenBank/DDBJ whole genome shotgun (WGS) entry which is preliminary data.</text>
</comment>
<dbReference type="PROSITE" id="PS50011">
    <property type="entry name" value="PROTEIN_KINASE_DOM"/>
    <property type="match status" value="1"/>
</dbReference>
<feature type="compositionally biased region" description="Basic residues" evidence="8">
    <location>
        <begin position="329"/>
        <end position="343"/>
    </location>
</feature>
<evidence type="ECO:0000256" key="7">
    <source>
        <dbReference type="PROSITE-ProRule" id="PRU10141"/>
    </source>
</evidence>
<evidence type="ECO:0000313" key="11">
    <source>
        <dbReference type="Proteomes" id="UP000567795"/>
    </source>
</evidence>
<dbReference type="Gene3D" id="1.10.510.10">
    <property type="entry name" value="Transferase(Phosphotransferase) domain 1"/>
    <property type="match status" value="1"/>
</dbReference>
<organism evidence="10 11">
    <name type="scientific">Allostreptomyces psammosilenae</name>
    <dbReference type="NCBI Taxonomy" id="1892865"/>
    <lineage>
        <taxon>Bacteria</taxon>
        <taxon>Bacillati</taxon>
        <taxon>Actinomycetota</taxon>
        <taxon>Actinomycetes</taxon>
        <taxon>Kitasatosporales</taxon>
        <taxon>Streptomycetaceae</taxon>
        <taxon>Allostreptomyces</taxon>
    </lineage>
</organism>
<dbReference type="PANTHER" id="PTHR43289">
    <property type="entry name" value="MITOGEN-ACTIVATED PROTEIN KINASE KINASE KINASE 20-RELATED"/>
    <property type="match status" value="1"/>
</dbReference>
<evidence type="ECO:0000259" key="9">
    <source>
        <dbReference type="PROSITE" id="PS50011"/>
    </source>
</evidence>
<dbReference type="AlphaFoldDB" id="A0A852ZQD1"/>
<evidence type="ECO:0000256" key="2">
    <source>
        <dbReference type="ARBA" id="ARBA00022527"/>
    </source>
</evidence>
<reference evidence="10 11" key="1">
    <citation type="submission" date="2020-07" db="EMBL/GenBank/DDBJ databases">
        <title>Sequencing the genomes of 1000 actinobacteria strains.</title>
        <authorList>
            <person name="Klenk H.-P."/>
        </authorList>
    </citation>
    <scope>NUCLEOTIDE SEQUENCE [LARGE SCALE GENOMIC DNA]</scope>
    <source>
        <strain evidence="10 11">DSM 42178</strain>
    </source>
</reference>
<dbReference type="CDD" id="cd14014">
    <property type="entry name" value="STKc_PknB_like"/>
    <property type="match status" value="1"/>
</dbReference>
<protein>
    <recommendedName>
        <fullName evidence="1">non-specific serine/threonine protein kinase</fullName>
        <ecNumber evidence="1">2.7.11.1</ecNumber>
    </recommendedName>
</protein>
<feature type="region of interest" description="Disordered" evidence="8">
    <location>
        <begin position="383"/>
        <end position="406"/>
    </location>
</feature>
<evidence type="ECO:0000256" key="1">
    <source>
        <dbReference type="ARBA" id="ARBA00012513"/>
    </source>
</evidence>
<dbReference type="SMART" id="SM00220">
    <property type="entry name" value="S_TKc"/>
    <property type="match status" value="1"/>
</dbReference>
<feature type="region of interest" description="Disordered" evidence="8">
    <location>
        <begin position="303"/>
        <end position="353"/>
    </location>
</feature>
<dbReference type="RefSeq" id="WP_179812520.1">
    <property type="nucleotide sequence ID" value="NZ_JACBZD010000001.1"/>
</dbReference>
<accession>A0A852ZQD1</accession>
<dbReference type="InterPro" id="IPR008271">
    <property type="entry name" value="Ser/Thr_kinase_AS"/>
</dbReference>
<evidence type="ECO:0000256" key="4">
    <source>
        <dbReference type="ARBA" id="ARBA00022741"/>
    </source>
</evidence>
<dbReference type="EMBL" id="JACBZD010000001">
    <property type="protein sequence ID" value="NYI03480.1"/>
    <property type="molecule type" value="Genomic_DNA"/>
</dbReference>
<dbReference type="Pfam" id="PF00069">
    <property type="entry name" value="Pkinase"/>
    <property type="match status" value="1"/>
</dbReference>
<dbReference type="EC" id="2.7.11.1" evidence="1"/>
<feature type="binding site" evidence="7">
    <location>
        <position position="64"/>
    </location>
    <ligand>
        <name>ATP</name>
        <dbReference type="ChEBI" id="CHEBI:30616"/>
    </ligand>
</feature>
<keyword evidence="3" id="KW-0808">Transferase</keyword>
<keyword evidence="11" id="KW-1185">Reference proteome</keyword>
<evidence type="ECO:0000256" key="8">
    <source>
        <dbReference type="SAM" id="MobiDB-lite"/>
    </source>
</evidence>
<keyword evidence="4 7" id="KW-0547">Nucleotide-binding</keyword>
<evidence type="ECO:0000256" key="3">
    <source>
        <dbReference type="ARBA" id="ARBA00022679"/>
    </source>
</evidence>
<dbReference type="PROSITE" id="PS00107">
    <property type="entry name" value="PROTEIN_KINASE_ATP"/>
    <property type="match status" value="1"/>
</dbReference>
<keyword evidence="5 10" id="KW-0418">Kinase</keyword>
<dbReference type="InterPro" id="IPR000719">
    <property type="entry name" value="Prot_kinase_dom"/>
</dbReference>
<evidence type="ECO:0000313" key="10">
    <source>
        <dbReference type="EMBL" id="NYI03480.1"/>
    </source>
</evidence>
<dbReference type="GO" id="GO:0005524">
    <property type="term" value="F:ATP binding"/>
    <property type="evidence" value="ECO:0007669"/>
    <property type="project" value="UniProtKB-UniRule"/>
</dbReference>
<keyword evidence="6 7" id="KW-0067">ATP-binding</keyword>
<dbReference type="Gene3D" id="3.30.200.20">
    <property type="entry name" value="Phosphorylase Kinase, domain 1"/>
    <property type="match status" value="1"/>
</dbReference>
<dbReference type="InterPro" id="IPR011009">
    <property type="entry name" value="Kinase-like_dom_sf"/>
</dbReference>
<dbReference type="SUPFAM" id="SSF56112">
    <property type="entry name" value="Protein kinase-like (PK-like)"/>
    <property type="match status" value="1"/>
</dbReference>
<keyword evidence="2 10" id="KW-0723">Serine/threonine-protein kinase</keyword>
<dbReference type="InterPro" id="IPR017441">
    <property type="entry name" value="Protein_kinase_ATP_BS"/>
</dbReference>
<dbReference type="PROSITE" id="PS00108">
    <property type="entry name" value="PROTEIN_KINASE_ST"/>
    <property type="match status" value="1"/>
</dbReference>
<feature type="domain" description="Protein kinase" evidence="9">
    <location>
        <begin position="35"/>
        <end position="297"/>
    </location>
</feature>